<proteinExistence type="inferred from homology"/>
<feature type="binding site" evidence="18">
    <location>
        <position position="107"/>
    </location>
    <ligand>
        <name>Ca(2+)</name>
        <dbReference type="ChEBI" id="CHEBI:29108"/>
        <label>1</label>
    </ligand>
</feature>
<evidence type="ECO:0000256" key="1">
    <source>
        <dbReference type="ARBA" id="ARBA00000189"/>
    </source>
</evidence>
<dbReference type="Proteomes" id="UP000595140">
    <property type="component" value="Unassembled WGS sequence"/>
</dbReference>
<dbReference type="CDD" id="cd00693">
    <property type="entry name" value="secretory_peroxidase"/>
    <property type="match status" value="1"/>
</dbReference>
<evidence type="ECO:0000256" key="16">
    <source>
        <dbReference type="PIRSR" id="PIRSR600823-1"/>
    </source>
</evidence>
<dbReference type="Pfam" id="PF00141">
    <property type="entry name" value="peroxidase"/>
    <property type="match status" value="1"/>
</dbReference>
<feature type="chain" id="PRO_5019611264" description="Peroxidase" evidence="21">
    <location>
        <begin position="23"/>
        <end position="354"/>
    </location>
</feature>
<dbReference type="InterPro" id="IPR019793">
    <property type="entry name" value="Peroxidases_heam-ligand_BS"/>
</dbReference>
<keyword evidence="10 18" id="KW-0106">Calcium</keyword>
<name>A0A484MKR3_9ASTE</name>
<dbReference type="PROSITE" id="PS50873">
    <property type="entry name" value="PEROXIDASE_4"/>
    <property type="match status" value="1"/>
</dbReference>
<comment type="subcellular location">
    <subcellularLocation>
        <location evidence="21">Secreted</location>
    </subcellularLocation>
</comment>
<dbReference type="Gene3D" id="1.10.420.10">
    <property type="entry name" value="Peroxidase, domain 2"/>
    <property type="match status" value="1"/>
</dbReference>
<keyword evidence="9 21" id="KW-0732">Signal</keyword>
<evidence type="ECO:0000259" key="22">
    <source>
        <dbReference type="PROSITE" id="PS50873"/>
    </source>
</evidence>
<keyword evidence="24" id="KW-1185">Reference proteome</keyword>
<evidence type="ECO:0000256" key="4">
    <source>
        <dbReference type="ARBA" id="ARBA00012313"/>
    </source>
</evidence>
<keyword evidence="11 21" id="KW-0560">Oxidoreductase</keyword>
<evidence type="ECO:0000256" key="20">
    <source>
        <dbReference type="PIRSR" id="PIRSR600823-5"/>
    </source>
</evidence>
<evidence type="ECO:0000313" key="23">
    <source>
        <dbReference type="EMBL" id="VFQ89561.1"/>
    </source>
</evidence>
<dbReference type="GO" id="GO:0140825">
    <property type="term" value="F:lactoperoxidase activity"/>
    <property type="evidence" value="ECO:0007669"/>
    <property type="project" value="UniProtKB-EC"/>
</dbReference>
<keyword evidence="12 18" id="KW-0408">Iron</keyword>
<evidence type="ECO:0000256" key="19">
    <source>
        <dbReference type="PIRSR" id="PIRSR600823-4"/>
    </source>
</evidence>
<comment type="similarity">
    <text evidence="21">Belongs to the peroxidase family. Classical plant (class III) peroxidase subfamily.</text>
</comment>
<dbReference type="PRINTS" id="PR00458">
    <property type="entry name" value="PEROXIDASE"/>
</dbReference>
<feature type="active site" description="Proton acceptor" evidence="16">
    <location>
        <position position="101"/>
    </location>
</feature>
<evidence type="ECO:0000256" key="2">
    <source>
        <dbReference type="ARBA" id="ARBA00002322"/>
    </source>
</evidence>
<evidence type="ECO:0000256" key="9">
    <source>
        <dbReference type="ARBA" id="ARBA00022729"/>
    </source>
</evidence>
<comment type="cofactor">
    <cofactor evidence="18 21">
        <name>Ca(2+)</name>
        <dbReference type="ChEBI" id="CHEBI:29108"/>
    </cofactor>
    <text evidence="18 21">Binds 2 calcium ions per subunit.</text>
</comment>
<dbReference type="InterPro" id="IPR010255">
    <property type="entry name" value="Haem_peroxidase_sf"/>
</dbReference>
<evidence type="ECO:0000256" key="17">
    <source>
        <dbReference type="PIRSR" id="PIRSR600823-2"/>
    </source>
</evidence>
<evidence type="ECO:0000256" key="15">
    <source>
        <dbReference type="ARBA" id="ARBA00023324"/>
    </source>
</evidence>
<dbReference type="EC" id="1.11.1.7" evidence="4 21"/>
<reference evidence="23 24" key="1">
    <citation type="submission" date="2018-04" db="EMBL/GenBank/DDBJ databases">
        <authorList>
            <person name="Vogel A."/>
        </authorList>
    </citation>
    <scope>NUCLEOTIDE SEQUENCE [LARGE SCALE GENOMIC DNA]</scope>
</reference>
<dbReference type="InterPro" id="IPR033905">
    <property type="entry name" value="Secretory_peroxidase"/>
</dbReference>
<keyword evidence="13 20" id="KW-1015">Disulfide bond</keyword>
<evidence type="ECO:0000256" key="21">
    <source>
        <dbReference type="RuleBase" id="RU362060"/>
    </source>
</evidence>
<keyword evidence="15 21" id="KW-0376">Hydrogen peroxide</keyword>
<feature type="signal peptide" evidence="21">
    <location>
        <begin position="1"/>
        <end position="22"/>
    </location>
</feature>
<evidence type="ECO:0000256" key="10">
    <source>
        <dbReference type="ARBA" id="ARBA00022837"/>
    </source>
</evidence>
<dbReference type="GO" id="GO:0006979">
    <property type="term" value="P:response to oxidative stress"/>
    <property type="evidence" value="ECO:0007669"/>
    <property type="project" value="UniProtKB-UniRule"/>
</dbReference>
<dbReference type="GO" id="GO:0020037">
    <property type="term" value="F:heme binding"/>
    <property type="evidence" value="ECO:0007669"/>
    <property type="project" value="UniProtKB-UniRule"/>
</dbReference>
<comment type="cofactor">
    <cofactor evidence="18 21">
        <name>heme b</name>
        <dbReference type="ChEBI" id="CHEBI:60344"/>
    </cofactor>
    <text evidence="18 21">Binds 1 heme b (iron(II)-protoporphyrin IX) group per subunit.</text>
</comment>
<feature type="binding site" evidence="18">
    <location>
        <position position="102"/>
    </location>
    <ligand>
        <name>Ca(2+)</name>
        <dbReference type="ChEBI" id="CHEBI:29108"/>
        <label>1</label>
    </ligand>
</feature>
<feature type="disulfide bond" evidence="20">
    <location>
        <begin position="234"/>
        <end position="255"/>
    </location>
</feature>
<evidence type="ECO:0000256" key="11">
    <source>
        <dbReference type="ARBA" id="ARBA00023002"/>
    </source>
</evidence>
<feature type="binding site" evidence="18">
    <location>
        <position position="109"/>
    </location>
    <ligand>
        <name>Ca(2+)</name>
        <dbReference type="ChEBI" id="CHEBI:29108"/>
        <label>1</label>
    </ligand>
</feature>
<feature type="binding site" evidence="18">
    <location>
        <position position="105"/>
    </location>
    <ligand>
        <name>Ca(2+)</name>
        <dbReference type="ChEBI" id="CHEBI:29108"/>
        <label>1</label>
    </ligand>
</feature>
<organism evidence="23 24">
    <name type="scientific">Cuscuta campestris</name>
    <dbReference type="NCBI Taxonomy" id="132261"/>
    <lineage>
        <taxon>Eukaryota</taxon>
        <taxon>Viridiplantae</taxon>
        <taxon>Streptophyta</taxon>
        <taxon>Embryophyta</taxon>
        <taxon>Tracheophyta</taxon>
        <taxon>Spermatophyta</taxon>
        <taxon>Magnoliopsida</taxon>
        <taxon>eudicotyledons</taxon>
        <taxon>Gunneridae</taxon>
        <taxon>Pentapetalae</taxon>
        <taxon>asterids</taxon>
        <taxon>lamiids</taxon>
        <taxon>Solanales</taxon>
        <taxon>Convolvulaceae</taxon>
        <taxon>Cuscuteae</taxon>
        <taxon>Cuscuta</taxon>
        <taxon>Cuscuta subgen. Grammica</taxon>
        <taxon>Cuscuta sect. Cleistogrammica</taxon>
    </lineage>
</organism>
<feature type="binding site" evidence="18">
    <location>
        <position position="275"/>
    </location>
    <ligand>
        <name>Ca(2+)</name>
        <dbReference type="ChEBI" id="CHEBI:29108"/>
        <label>2</label>
    </ligand>
</feature>
<dbReference type="EMBL" id="OOIL02003813">
    <property type="protein sequence ID" value="VFQ89561.1"/>
    <property type="molecule type" value="Genomic_DNA"/>
</dbReference>
<feature type="binding site" evidence="18">
    <location>
        <position position="120"/>
    </location>
    <ligand>
        <name>Ca(2+)</name>
        <dbReference type="ChEBI" id="CHEBI:29108"/>
        <label>1</label>
    </ligand>
</feature>
<keyword evidence="6 21" id="KW-0575">Peroxidase</keyword>
<comment type="similarity">
    <text evidence="3">Belongs to the peroxidase family. Ascorbate peroxidase subfamily.</text>
</comment>
<evidence type="ECO:0000256" key="14">
    <source>
        <dbReference type="ARBA" id="ARBA00023180"/>
    </source>
</evidence>
<dbReference type="GO" id="GO:0046872">
    <property type="term" value="F:metal ion binding"/>
    <property type="evidence" value="ECO:0007669"/>
    <property type="project" value="UniProtKB-UniRule"/>
</dbReference>
<dbReference type="PROSITE" id="PS00436">
    <property type="entry name" value="PEROXIDASE_2"/>
    <property type="match status" value="1"/>
</dbReference>
<protein>
    <recommendedName>
        <fullName evidence="4 21">Peroxidase</fullName>
        <ecNumber evidence="4 21">1.11.1.7</ecNumber>
    </recommendedName>
</protein>
<accession>A0A484MKR3</accession>
<keyword evidence="7 21" id="KW-0349">Heme</keyword>
<feature type="disulfide bond" evidence="20">
    <location>
        <begin position="72"/>
        <end position="147"/>
    </location>
</feature>
<feature type="binding site" evidence="17">
    <location>
        <position position="197"/>
    </location>
    <ligand>
        <name>substrate</name>
    </ligand>
</feature>
<keyword evidence="5 21" id="KW-0964">Secreted</keyword>
<dbReference type="InterPro" id="IPR019794">
    <property type="entry name" value="Peroxidases_AS"/>
</dbReference>
<evidence type="ECO:0000256" key="8">
    <source>
        <dbReference type="ARBA" id="ARBA00022723"/>
    </source>
</evidence>
<feature type="site" description="Transition state stabilizer" evidence="19">
    <location>
        <position position="97"/>
    </location>
</feature>
<evidence type="ECO:0000256" key="12">
    <source>
        <dbReference type="ARBA" id="ARBA00023004"/>
    </source>
</evidence>
<evidence type="ECO:0000256" key="18">
    <source>
        <dbReference type="PIRSR" id="PIRSR600823-3"/>
    </source>
</evidence>
<dbReference type="GO" id="GO:0005576">
    <property type="term" value="C:extracellular region"/>
    <property type="evidence" value="ECO:0007669"/>
    <property type="project" value="UniProtKB-SubCell"/>
</dbReference>
<dbReference type="PRINTS" id="PR00461">
    <property type="entry name" value="PLPEROXIDASE"/>
</dbReference>
<keyword evidence="14" id="KW-0325">Glycoprotein</keyword>
<dbReference type="PANTHER" id="PTHR31388:SF264">
    <property type="entry name" value="PEROXIDASE 59"/>
    <property type="match status" value="1"/>
</dbReference>
<evidence type="ECO:0000256" key="6">
    <source>
        <dbReference type="ARBA" id="ARBA00022559"/>
    </source>
</evidence>
<dbReference type="InterPro" id="IPR000823">
    <property type="entry name" value="Peroxidase_pln"/>
</dbReference>
<evidence type="ECO:0000256" key="13">
    <source>
        <dbReference type="ARBA" id="ARBA00023157"/>
    </source>
</evidence>
<feature type="binding site" description="axial binding residue" evidence="18">
    <location>
        <position position="227"/>
    </location>
    <ligand>
        <name>heme b</name>
        <dbReference type="ChEBI" id="CHEBI:60344"/>
    </ligand>
    <ligandPart>
        <name>Fe</name>
        <dbReference type="ChEBI" id="CHEBI:18248"/>
    </ligandPart>
</feature>
<feature type="disulfide bond" evidence="20">
    <location>
        <begin position="103"/>
        <end position="108"/>
    </location>
</feature>
<dbReference type="PROSITE" id="PS00435">
    <property type="entry name" value="PEROXIDASE_1"/>
    <property type="match status" value="1"/>
</dbReference>
<dbReference type="SUPFAM" id="SSF48113">
    <property type="entry name" value="Heme-dependent peroxidases"/>
    <property type="match status" value="1"/>
</dbReference>
<keyword evidence="8 18" id="KW-0479">Metal-binding</keyword>
<evidence type="ECO:0000256" key="7">
    <source>
        <dbReference type="ARBA" id="ARBA00022617"/>
    </source>
</evidence>
<dbReference type="FunFam" id="1.10.420.10:FF:000001">
    <property type="entry name" value="Peroxidase"/>
    <property type="match status" value="1"/>
</dbReference>
<evidence type="ECO:0000256" key="3">
    <source>
        <dbReference type="ARBA" id="ARBA00006873"/>
    </source>
</evidence>
<dbReference type="InterPro" id="IPR002016">
    <property type="entry name" value="Haem_peroxidase"/>
</dbReference>
<feature type="binding site" evidence="18">
    <location>
        <position position="228"/>
    </location>
    <ligand>
        <name>Ca(2+)</name>
        <dbReference type="ChEBI" id="CHEBI:29108"/>
        <label>2</label>
    </ligand>
</feature>
<evidence type="ECO:0000256" key="5">
    <source>
        <dbReference type="ARBA" id="ARBA00022525"/>
    </source>
</evidence>
<feature type="disulfide bond" evidence="20">
    <location>
        <begin position="154"/>
        <end position="343"/>
    </location>
</feature>
<comment type="catalytic activity">
    <reaction evidence="1 21">
        <text>2 a phenolic donor + H2O2 = 2 a phenolic radical donor + 2 H2O</text>
        <dbReference type="Rhea" id="RHEA:56136"/>
        <dbReference type="ChEBI" id="CHEBI:15377"/>
        <dbReference type="ChEBI" id="CHEBI:16240"/>
        <dbReference type="ChEBI" id="CHEBI:139520"/>
        <dbReference type="ChEBI" id="CHEBI:139521"/>
        <dbReference type="EC" id="1.11.1.7"/>
    </reaction>
</comment>
<feature type="domain" description="Plant heme peroxidase family profile" evidence="22">
    <location>
        <begin position="77"/>
        <end position="347"/>
    </location>
</feature>
<dbReference type="PANTHER" id="PTHR31388">
    <property type="entry name" value="PEROXIDASE 72-RELATED"/>
    <property type="match status" value="1"/>
</dbReference>
<feature type="binding site" evidence="18">
    <location>
        <position position="268"/>
    </location>
    <ligand>
        <name>Ca(2+)</name>
        <dbReference type="ChEBI" id="CHEBI:29108"/>
        <label>2</label>
    </ligand>
</feature>
<comment type="function">
    <text evidence="2">Removal of H(2)O(2), oxidation of toxic reductants, biosynthesis and degradation of lignin, suberization, auxin catabolism, response to environmental stresses such as wounding, pathogen attack and oxidative stress. These functions might be dependent on each isozyme/isoform in each plant tissue.</text>
</comment>
<sequence>MAVSTIAARLSLSLSFVALSLAGYSVYQNTYSAVNGGQLNNVVIPTWLSETFESAGILETLGFSAHLSDQACVFSAVKEVVEDAIKKETRMGASLIRLFFHDCFVDGCDGGILLNATNGEQSAPANANSVRGFEVIERAKRNAKTKCSNTPVSCADILAIAARDSVVKLGGESYTVNLGTRRDARRFNLTGANNQLPAPFDDLATQTRKFAAKGFSQTEMVALAGAHTVGFANCAVLCTSGNTNAARASTLQCNCPAAGGSTGLVGLDPTPAVMDKRYFQDVARGQGLLFSDQVLMNGTTTGAAVRRYRDATGAFLSDFAAAMVKMGNLRPSAGVPLEIRDVCSIVNPTSVAAM</sequence>
<dbReference type="GO" id="GO:0042744">
    <property type="term" value="P:hydrogen peroxide catabolic process"/>
    <property type="evidence" value="ECO:0007669"/>
    <property type="project" value="UniProtKB-KW"/>
</dbReference>
<evidence type="ECO:0000313" key="24">
    <source>
        <dbReference type="Proteomes" id="UP000595140"/>
    </source>
</evidence>
<gene>
    <name evidence="23" type="ORF">CCAM_LOCUS31337</name>
</gene>
<dbReference type="OrthoDB" id="2113341at2759"/>
<dbReference type="AlphaFoldDB" id="A0A484MKR3"/>
<dbReference type="Gene3D" id="1.10.520.10">
    <property type="match status" value="1"/>
</dbReference>